<proteinExistence type="predicted"/>
<organism evidence="1 2">
    <name type="scientific">Cichorium intybus</name>
    <name type="common">Chicory</name>
    <dbReference type="NCBI Taxonomy" id="13427"/>
    <lineage>
        <taxon>Eukaryota</taxon>
        <taxon>Viridiplantae</taxon>
        <taxon>Streptophyta</taxon>
        <taxon>Embryophyta</taxon>
        <taxon>Tracheophyta</taxon>
        <taxon>Spermatophyta</taxon>
        <taxon>Magnoliopsida</taxon>
        <taxon>eudicotyledons</taxon>
        <taxon>Gunneridae</taxon>
        <taxon>Pentapetalae</taxon>
        <taxon>asterids</taxon>
        <taxon>campanulids</taxon>
        <taxon>Asterales</taxon>
        <taxon>Asteraceae</taxon>
        <taxon>Cichorioideae</taxon>
        <taxon>Cichorieae</taxon>
        <taxon>Cichoriinae</taxon>
        <taxon>Cichorium</taxon>
    </lineage>
</organism>
<comment type="caution">
    <text evidence="1">The sequence shown here is derived from an EMBL/GenBank/DDBJ whole genome shotgun (WGS) entry which is preliminary data.</text>
</comment>
<name>A0ACB9GC12_CICIN</name>
<dbReference type="Proteomes" id="UP001055811">
    <property type="component" value="Linkage Group LG02"/>
</dbReference>
<evidence type="ECO:0000313" key="2">
    <source>
        <dbReference type="Proteomes" id="UP001055811"/>
    </source>
</evidence>
<sequence>MILKFGDMEFSCILIFFFIIIKLLLDNFDGGMIEKKPVLEVVSNLGEKALTTRIKELKTVMCSGRYCSELIARLQDLMAKEQVIDLLSVAGGDGTVWRVLGCVGELHKAGRDPVPPTAIVPADLVEMVHSLKGLSKILRLHVKRLNSTTWEPIAIMSRPTTD</sequence>
<keyword evidence="2" id="KW-1185">Reference proteome</keyword>
<accession>A0ACB9GC12</accession>
<protein>
    <submittedName>
        <fullName evidence="1">Uncharacterized protein</fullName>
    </submittedName>
</protein>
<gene>
    <name evidence="1" type="ORF">L2E82_10610</name>
</gene>
<dbReference type="EMBL" id="CM042010">
    <property type="protein sequence ID" value="KAI3780625.1"/>
    <property type="molecule type" value="Genomic_DNA"/>
</dbReference>
<reference evidence="1 2" key="2">
    <citation type="journal article" date="2022" name="Mol. Ecol. Resour.">
        <title>The genomes of chicory, endive, great burdock and yacon provide insights into Asteraceae paleo-polyploidization history and plant inulin production.</title>
        <authorList>
            <person name="Fan W."/>
            <person name="Wang S."/>
            <person name="Wang H."/>
            <person name="Wang A."/>
            <person name="Jiang F."/>
            <person name="Liu H."/>
            <person name="Zhao H."/>
            <person name="Xu D."/>
            <person name="Zhang Y."/>
        </authorList>
    </citation>
    <scope>NUCLEOTIDE SEQUENCE [LARGE SCALE GENOMIC DNA]</scope>
    <source>
        <strain evidence="2">cv. Punajuju</strain>
        <tissue evidence="1">Leaves</tissue>
    </source>
</reference>
<reference evidence="2" key="1">
    <citation type="journal article" date="2022" name="Mol. Ecol. Resour.">
        <title>The genomes of chicory, endive, great burdock and yacon provide insights into Asteraceae palaeo-polyploidization history and plant inulin production.</title>
        <authorList>
            <person name="Fan W."/>
            <person name="Wang S."/>
            <person name="Wang H."/>
            <person name="Wang A."/>
            <person name="Jiang F."/>
            <person name="Liu H."/>
            <person name="Zhao H."/>
            <person name="Xu D."/>
            <person name="Zhang Y."/>
        </authorList>
    </citation>
    <scope>NUCLEOTIDE SEQUENCE [LARGE SCALE GENOMIC DNA]</scope>
    <source>
        <strain evidence="2">cv. Punajuju</strain>
    </source>
</reference>
<evidence type="ECO:0000313" key="1">
    <source>
        <dbReference type="EMBL" id="KAI3780625.1"/>
    </source>
</evidence>